<dbReference type="EMBL" id="RJVU01059636">
    <property type="protein sequence ID" value="ROJ70152.1"/>
    <property type="molecule type" value="Genomic_DNA"/>
</dbReference>
<comment type="caution">
    <text evidence="1">The sequence shown here is derived from an EMBL/GenBank/DDBJ whole genome shotgun (WGS) entry which is preliminary data.</text>
</comment>
<dbReference type="AlphaFoldDB" id="A0A3N0XV92"/>
<evidence type="ECO:0000313" key="2">
    <source>
        <dbReference type="Proteomes" id="UP000281406"/>
    </source>
</evidence>
<gene>
    <name evidence="1" type="ORF">DPX16_13873</name>
</gene>
<name>A0A3N0XV92_ANAGA</name>
<evidence type="ECO:0000313" key="1">
    <source>
        <dbReference type="EMBL" id="ROJ70152.1"/>
    </source>
</evidence>
<sequence length="87" mass="9424">MKRKRSRTASLGSVNLKLNLWPPWVNLPCHTRCQGLHSGSAARHTLGSSVQRPPDSGEKNTILSTYLQSCTPSMSISTDDAKTLSSA</sequence>
<organism evidence="1 2">
    <name type="scientific">Anabarilius grahami</name>
    <name type="common">Kanglang fish</name>
    <name type="synonym">Barilius grahami</name>
    <dbReference type="NCBI Taxonomy" id="495550"/>
    <lineage>
        <taxon>Eukaryota</taxon>
        <taxon>Metazoa</taxon>
        <taxon>Chordata</taxon>
        <taxon>Craniata</taxon>
        <taxon>Vertebrata</taxon>
        <taxon>Euteleostomi</taxon>
        <taxon>Actinopterygii</taxon>
        <taxon>Neopterygii</taxon>
        <taxon>Teleostei</taxon>
        <taxon>Ostariophysi</taxon>
        <taxon>Cypriniformes</taxon>
        <taxon>Xenocyprididae</taxon>
        <taxon>Xenocypridinae</taxon>
        <taxon>Xenocypridinae incertae sedis</taxon>
        <taxon>Anabarilius</taxon>
    </lineage>
</organism>
<keyword evidence="2" id="KW-1185">Reference proteome</keyword>
<dbReference type="Proteomes" id="UP000281406">
    <property type="component" value="Unassembled WGS sequence"/>
</dbReference>
<reference evidence="1 2" key="1">
    <citation type="submission" date="2018-10" db="EMBL/GenBank/DDBJ databases">
        <title>Genome assembly for a Yunnan-Guizhou Plateau 3E fish, Anabarilius grahami (Regan), and its evolutionary and genetic applications.</title>
        <authorList>
            <person name="Jiang W."/>
        </authorList>
    </citation>
    <scope>NUCLEOTIDE SEQUENCE [LARGE SCALE GENOMIC DNA]</scope>
    <source>
        <strain evidence="1">AG-KIZ</strain>
        <tissue evidence="1">Muscle</tissue>
    </source>
</reference>
<proteinExistence type="predicted"/>
<accession>A0A3N0XV92</accession>
<protein>
    <submittedName>
        <fullName evidence="1">Uncharacterized protein</fullName>
    </submittedName>
</protein>